<evidence type="ECO:0000313" key="2">
    <source>
        <dbReference type="Proteomes" id="UP000318437"/>
    </source>
</evidence>
<keyword evidence="2" id="KW-1185">Reference proteome</keyword>
<dbReference type="RefSeq" id="WP_197530705.1">
    <property type="nucleotide sequence ID" value="NZ_SJPS01000004.1"/>
</dbReference>
<evidence type="ECO:0000313" key="1">
    <source>
        <dbReference type="EMBL" id="TWU25881.1"/>
    </source>
</evidence>
<dbReference type="PANTHER" id="PTHR43861:SF6">
    <property type="entry name" value="METHYLTRANSFERASE TYPE 11"/>
    <property type="match status" value="1"/>
</dbReference>
<dbReference type="Gene3D" id="3.40.50.150">
    <property type="entry name" value="Vaccinia Virus protein VP39"/>
    <property type="match status" value="1"/>
</dbReference>
<gene>
    <name evidence="1" type="ORF">Pla144_30940</name>
</gene>
<dbReference type="GO" id="GO:0032259">
    <property type="term" value="P:methylation"/>
    <property type="evidence" value="ECO:0007669"/>
    <property type="project" value="UniProtKB-KW"/>
</dbReference>
<reference evidence="1 2" key="1">
    <citation type="submission" date="2019-02" db="EMBL/GenBank/DDBJ databases">
        <title>Deep-cultivation of Planctomycetes and their phenomic and genomic characterization uncovers novel biology.</title>
        <authorList>
            <person name="Wiegand S."/>
            <person name="Jogler M."/>
            <person name="Boedeker C."/>
            <person name="Pinto D."/>
            <person name="Vollmers J."/>
            <person name="Rivas-Marin E."/>
            <person name="Kohn T."/>
            <person name="Peeters S.H."/>
            <person name="Heuer A."/>
            <person name="Rast P."/>
            <person name="Oberbeckmann S."/>
            <person name="Bunk B."/>
            <person name="Jeske O."/>
            <person name="Meyerdierks A."/>
            <person name="Storesund J.E."/>
            <person name="Kallscheuer N."/>
            <person name="Luecker S."/>
            <person name="Lage O.M."/>
            <person name="Pohl T."/>
            <person name="Merkel B.J."/>
            <person name="Hornburger P."/>
            <person name="Mueller R.-W."/>
            <person name="Bruemmer F."/>
            <person name="Labrenz M."/>
            <person name="Spormann A.M."/>
            <person name="Op Den Camp H."/>
            <person name="Overmann J."/>
            <person name="Amann R."/>
            <person name="Jetten M.S.M."/>
            <person name="Mascher T."/>
            <person name="Medema M.H."/>
            <person name="Devos D.P."/>
            <person name="Kaster A.-K."/>
            <person name="Ovreas L."/>
            <person name="Rohde M."/>
            <person name="Galperin M.Y."/>
            <person name="Jogler C."/>
        </authorList>
    </citation>
    <scope>NUCLEOTIDE SEQUENCE [LARGE SCALE GENOMIC DNA]</scope>
    <source>
        <strain evidence="1 2">Pla144</strain>
    </source>
</reference>
<dbReference type="AlphaFoldDB" id="A0A5C6CR25"/>
<dbReference type="Pfam" id="PF13489">
    <property type="entry name" value="Methyltransf_23"/>
    <property type="match status" value="1"/>
</dbReference>
<organism evidence="1 2">
    <name type="scientific">Bythopirellula polymerisocia</name>
    <dbReference type="NCBI Taxonomy" id="2528003"/>
    <lineage>
        <taxon>Bacteria</taxon>
        <taxon>Pseudomonadati</taxon>
        <taxon>Planctomycetota</taxon>
        <taxon>Planctomycetia</taxon>
        <taxon>Pirellulales</taxon>
        <taxon>Lacipirellulaceae</taxon>
        <taxon>Bythopirellula</taxon>
    </lineage>
</organism>
<keyword evidence="1" id="KW-0489">Methyltransferase</keyword>
<dbReference type="CDD" id="cd02440">
    <property type="entry name" value="AdoMet_MTases"/>
    <property type="match status" value="1"/>
</dbReference>
<protein>
    <submittedName>
        <fullName evidence="1">Bifunctional 3-demethylubiquinone-9 3-methyltransferase/ 2-octaprenyl-6-hydroxy phenol methylase</fullName>
    </submittedName>
</protein>
<dbReference type="GO" id="GO:0008168">
    <property type="term" value="F:methyltransferase activity"/>
    <property type="evidence" value="ECO:0007669"/>
    <property type="project" value="UniProtKB-KW"/>
</dbReference>
<sequence length="303" mass="34676">MNTQAIVDPLIPPLQDNQFIIALIAEISDAPIEQVADRFIQEHGDLGGNVRRAMVKQGIPYHEWSPDLEQFYATTDAFLYETLVWNRADLKNDMRRWIGRYLSYSSSEPQRVLTFGDGLGIDAYYLAQLGHEVTYFDVSQQCAKFARRIFEHGNLNVTMIDNVEQIQQESYDAVLCLDVLEHVPNPSELVGWLSSAIRDAGKLIVHAPFHYIHSAVTTHLRSNRRYSGDFHTLYEPYGLYPVDGKLFWNPLVFEKSETARSRRIPLQLNIGRMLLGIGRNWSTPHNLVTKLLLNSKDLTAMVK</sequence>
<keyword evidence="1" id="KW-0808">Transferase</keyword>
<name>A0A5C6CR25_9BACT</name>
<accession>A0A5C6CR25</accession>
<dbReference type="InterPro" id="IPR029063">
    <property type="entry name" value="SAM-dependent_MTases_sf"/>
</dbReference>
<comment type="caution">
    <text evidence="1">The sequence shown here is derived from an EMBL/GenBank/DDBJ whole genome shotgun (WGS) entry which is preliminary data.</text>
</comment>
<dbReference type="SUPFAM" id="SSF53335">
    <property type="entry name" value="S-adenosyl-L-methionine-dependent methyltransferases"/>
    <property type="match status" value="1"/>
</dbReference>
<dbReference type="Proteomes" id="UP000318437">
    <property type="component" value="Unassembled WGS sequence"/>
</dbReference>
<keyword evidence="1" id="KW-0830">Ubiquinone</keyword>
<dbReference type="PANTHER" id="PTHR43861">
    <property type="entry name" value="TRANS-ACONITATE 2-METHYLTRANSFERASE-RELATED"/>
    <property type="match status" value="1"/>
</dbReference>
<dbReference type="EMBL" id="SJPS01000004">
    <property type="protein sequence ID" value="TWU25881.1"/>
    <property type="molecule type" value="Genomic_DNA"/>
</dbReference>
<proteinExistence type="predicted"/>